<evidence type="ECO:0000256" key="5">
    <source>
        <dbReference type="ARBA" id="ARBA00023136"/>
    </source>
</evidence>
<keyword evidence="3 6" id="KW-0812">Transmembrane</keyword>
<dbReference type="PROSITE" id="PS50267">
    <property type="entry name" value="NA_NEUROTRAN_SYMP_3"/>
    <property type="match status" value="1"/>
</dbReference>
<evidence type="ECO:0000313" key="7">
    <source>
        <dbReference type="EMBL" id="HIR88990.1"/>
    </source>
</evidence>
<comment type="subcellular location">
    <subcellularLocation>
        <location evidence="1">Membrane</location>
        <topology evidence="1">Multi-pass membrane protein</topology>
    </subcellularLocation>
</comment>
<dbReference type="AlphaFoldDB" id="A0A9D1EF27"/>
<dbReference type="PANTHER" id="PTHR42948:SF1">
    <property type="entry name" value="TRANSPORTER"/>
    <property type="match status" value="1"/>
</dbReference>
<feature type="transmembrane region" description="Helical" evidence="6">
    <location>
        <begin position="253"/>
        <end position="279"/>
    </location>
</feature>
<dbReference type="EMBL" id="DVHN01000108">
    <property type="protein sequence ID" value="HIR88990.1"/>
    <property type="molecule type" value="Genomic_DNA"/>
</dbReference>
<dbReference type="GO" id="GO:0016020">
    <property type="term" value="C:membrane"/>
    <property type="evidence" value="ECO:0007669"/>
    <property type="project" value="UniProtKB-SubCell"/>
</dbReference>
<feature type="transmembrane region" description="Helical" evidence="6">
    <location>
        <begin position="221"/>
        <end position="241"/>
    </location>
</feature>
<feature type="transmembrane region" description="Helical" evidence="6">
    <location>
        <begin position="305"/>
        <end position="326"/>
    </location>
</feature>
<evidence type="ECO:0000313" key="8">
    <source>
        <dbReference type="Proteomes" id="UP000824201"/>
    </source>
</evidence>
<comment type="caution">
    <text evidence="7">The sequence shown here is derived from an EMBL/GenBank/DDBJ whole genome shotgun (WGS) entry which is preliminary data.</text>
</comment>
<evidence type="ECO:0000256" key="4">
    <source>
        <dbReference type="ARBA" id="ARBA00022989"/>
    </source>
</evidence>
<evidence type="ECO:0000256" key="6">
    <source>
        <dbReference type="SAM" id="Phobius"/>
    </source>
</evidence>
<protein>
    <submittedName>
        <fullName evidence="7">Sodium-dependent transporter</fullName>
    </submittedName>
</protein>
<keyword evidence="2" id="KW-0813">Transport</keyword>
<feature type="transmembrane region" description="Helical" evidence="6">
    <location>
        <begin position="36"/>
        <end position="59"/>
    </location>
</feature>
<sequence length="452" mass="49999">MEKEKIYSRWNLLLLAAGCTIGVGNIWRFPSLAVQYGGGVFLLVYFLLLVIIGIPIIAMEMAIGRASRKSISSAFQELDKEGQHGTIERYVAYAGNFLLLAVYVPVTGWSMYYFFQTVLGTFSSSSVTITGLFQDLTSNVGVLFLLGIIVLALALFCCFVGVKEGVVRVVRILIVLLFLFLIFMAVDGLFQDRRKEALLLYLKPDWKKAMESGIFHLLEDAMNQALFTLGVGVGIMTMLGKHMTKKRTIFGEAVWIAVIDTSASLLTGIAVICICVAYGKEITAGPELVFQTLPHIFHEMSHGRVWGGLLYLVLFCASASSTIVLFENITEMFMDQFHWDRKKSCFVLFGFSVILIAITLICIVIFSVKISSTDGTTALIGVDALLRRWIFPAGAVLVTMGCTMDGVWGFHEFMAEVNQGDGIKMSNRIKGVMQIGIPTVIIFIVIIGWMNL</sequence>
<evidence type="ECO:0000256" key="2">
    <source>
        <dbReference type="ARBA" id="ARBA00022448"/>
    </source>
</evidence>
<name>A0A9D1EF27_9FIRM</name>
<keyword evidence="5 6" id="KW-0472">Membrane</keyword>
<accession>A0A9D1EF27</accession>
<dbReference type="NCBIfam" id="NF037979">
    <property type="entry name" value="Na_transp"/>
    <property type="match status" value="1"/>
</dbReference>
<dbReference type="Gene3D" id="1.20.1740.10">
    <property type="entry name" value="Amino acid/polyamine transporter I"/>
    <property type="match status" value="1"/>
</dbReference>
<keyword evidence="4 6" id="KW-1133">Transmembrane helix</keyword>
<dbReference type="Proteomes" id="UP000824201">
    <property type="component" value="Unassembled WGS sequence"/>
</dbReference>
<organism evidence="7 8">
    <name type="scientific">Candidatus Fimimorpha faecalis</name>
    <dbReference type="NCBI Taxonomy" id="2840824"/>
    <lineage>
        <taxon>Bacteria</taxon>
        <taxon>Bacillati</taxon>
        <taxon>Bacillota</taxon>
        <taxon>Clostridia</taxon>
        <taxon>Eubacteriales</taxon>
        <taxon>Candidatus Fimimorpha</taxon>
    </lineage>
</organism>
<dbReference type="Pfam" id="PF00209">
    <property type="entry name" value="SNF"/>
    <property type="match status" value="2"/>
</dbReference>
<dbReference type="PANTHER" id="PTHR42948">
    <property type="entry name" value="TRANSPORTER"/>
    <property type="match status" value="1"/>
</dbReference>
<dbReference type="InterPro" id="IPR037272">
    <property type="entry name" value="SNS_sf"/>
</dbReference>
<feature type="transmembrane region" description="Helical" evidence="6">
    <location>
        <begin position="346"/>
        <end position="369"/>
    </location>
</feature>
<reference evidence="7" key="1">
    <citation type="submission" date="2020-10" db="EMBL/GenBank/DDBJ databases">
        <authorList>
            <person name="Gilroy R."/>
        </authorList>
    </citation>
    <scope>NUCLEOTIDE SEQUENCE</scope>
    <source>
        <strain evidence="7">ChiW13-3771</strain>
    </source>
</reference>
<feature type="transmembrane region" description="Helical" evidence="6">
    <location>
        <begin position="12"/>
        <end position="30"/>
    </location>
</feature>
<feature type="transmembrane region" description="Helical" evidence="6">
    <location>
        <begin position="140"/>
        <end position="162"/>
    </location>
</feature>
<dbReference type="PRINTS" id="PR00176">
    <property type="entry name" value="NANEUSMPORT"/>
</dbReference>
<dbReference type="InterPro" id="IPR000175">
    <property type="entry name" value="Na/ntran_symport"/>
</dbReference>
<evidence type="ECO:0000256" key="1">
    <source>
        <dbReference type="ARBA" id="ARBA00004141"/>
    </source>
</evidence>
<dbReference type="SUPFAM" id="SSF161070">
    <property type="entry name" value="SNF-like"/>
    <property type="match status" value="1"/>
</dbReference>
<reference evidence="7" key="2">
    <citation type="journal article" date="2021" name="PeerJ">
        <title>Extensive microbial diversity within the chicken gut microbiome revealed by metagenomics and culture.</title>
        <authorList>
            <person name="Gilroy R."/>
            <person name="Ravi A."/>
            <person name="Getino M."/>
            <person name="Pursley I."/>
            <person name="Horton D.L."/>
            <person name="Alikhan N.F."/>
            <person name="Baker D."/>
            <person name="Gharbi K."/>
            <person name="Hall N."/>
            <person name="Watson M."/>
            <person name="Adriaenssens E.M."/>
            <person name="Foster-Nyarko E."/>
            <person name="Jarju S."/>
            <person name="Secka A."/>
            <person name="Antonio M."/>
            <person name="Oren A."/>
            <person name="Chaudhuri R.R."/>
            <person name="La Ragione R."/>
            <person name="Hildebrand F."/>
            <person name="Pallen M.J."/>
        </authorList>
    </citation>
    <scope>NUCLEOTIDE SEQUENCE</scope>
    <source>
        <strain evidence="7">ChiW13-3771</strain>
    </source>
</reference>
<feature type="transmembrane region" description="Helical" evidence="6">
    <location>
        <begin position="169"/>
        <end position="190"/>
    </location>
</feature>
<proteinExistence type="predicted"/>
<feature type="transmembrane region" description="Helical" evidence="6">
    <location>
        <begin position="431"/>
        <end position="450"/>
    </location>
</feature>
<feature type="transmembrane region" description="Helical" evidence="6">
    <location>
        <begin position="389"/>
        <end position="410"/>
    </location>
</feature>
<evidence type="ECO:0000256" key="3">
    <source>
        <dbReference type="ARBA" id="ARBA00022692"/>
    </source>
</evidence>
<gene>
    <name evidence="7" type="ORF">IAC96_08585</name>
</gene>
<feature type="transmembrane region" description="Helical" evidence="6">
    <location>
        <begin position="90"/>
        <end position="115"/>
    </location>
</feature>